<reference evidence="7 9" key="3">
    <citation type="submission" date="2019-04" db="EMBL/GenBank/DDBJ databases">
        <authorList>
            <person name="Seth-Smith MB H."/>
            <person name="Seth-Smith H."/>
        </authorList>
    </citation>
    <scope>NUCLEOTIDE SEQUENCE [LARGE SCALE GENOMIC DNA]</scope>
    <source>
        <strain evidence="7">USB-603019</strain>
    </source>
</reference>
<reference evidence="6" key="2">
    <citation type="journal article" date="2016" name="Int. J. Syst. Evol. Microbiol.">
        <title>Lawsonella clevelandensis gen. nov., sp. nov., a new member of the suborder Corynebacterineae isolated from human abscesses.</title>
        <authorList>
            <person name="Bell M.E."/>
            <person name="Bernard K.A."/>
            <person name="Harrington S.M."/>
            <person name="Patel N.B."/>
            <person name="Tucker T.A."/>
            <person name="Metcalfe M.G."/>
            <person name="McQuiston J.R."/>
        </authorList>
    </citation>
    <scope>NUCLEOTIDE SEQUENCE</scope>
    <source>
        <strain evidence="6">X1698</strain>
    </source>
</reference>
<protein>
    <submittedName>
        <fullName evidence="7">DNA-binding transcriptional repressor YiaJ</fullName>
    </submittedName>
    <submittedName>
        <fullName evidence="6">IclR family transcriptional regulator</fullName>
    </submittedName>
</protein>
<evidence type="ECO:0000256" key="2">
    <source>
        <dbReference type="ARBA" id="ARBA00023125"/>
    </source>
</evidence>
<sequence>MGKSSGIGVLDKTMLILTTVAEEPCSLNELCERSGLPRATAHRLSVGMELHRLLSRDASGLWRPGPALAELATKSTDALLDAAHLVLPRLRDITGESVQLYRIENGQRVCIATSEPPTGLRDSVPVGAHLPLYVGASSKVLVAWADSSIQRSVLAEGEITDTQLRDTRRRGWAQSVGEREPGVASVSVPVRDARGAVVAAVAVSGPIDRIAKRPANMWAADLKTASSVITKRL</sequence>
<dbReference type="Pfam" id="PF09339">
    <property type="entry name" value="HTH_IclR"/>
    <property type="match status" value="1"/>
</dbReference>
<feature type="domain" description="IclR-ED" evidence="5">
    <location>
        <begin position="67"/>
        <end position="233"/>
    </location>
</feature>
<name>A0A0M5L182_9ACTN</name>
<dbReference type="GO" id="GO:0003677">
    <property type="term" value="F:DNA binding"/>
    <property type="evidence" value="ECO:0007669"/>
    <property type="project" value="UniProtKB-KW"/>
</dbReference>
<dbReference type="InterPro" id="IPR036388">
    <property type="entry name" value="WH-like_DNA-bd_sf"/>
</dbReference>
<dbReference type="PROSITE" id="PS51077">
    <property type="entry name" value="HTH_ICLR"/>
    <property type="match status" value="1"/>
</dbReference>
<evidence type="ECO:0000313" key="7">
    <source>
        <dbReference type="EMBL" id="VHN99859.1"/>
    </source>
</evidence>
<dbReference type="Proteomes" id="UP000324288">
    <property type="component" value="Chromosome"/>
</dbReference>
<dbReference type="InterPro" id="IPR050707">
    <property type="entry name" value="HTH_MetabolicPath_Reg"/>
</dbReference>
<dbReference type="PANTHER" id="PTHR30136">
    <property type="entry name" value="HELIX-TURN-HELIX TRANSCRIPTIONAL REGULATOR, ICLR FAMILY"/>
    <property type="match status" value="1"/>
</dbReference>
<dbReference type="PATRIC" id="fig|1528099.3.peg.274"/>
<keyword evidence="1" id="KW-0805">Transcription regulation</keyword>
<evidence type="ECO:0000313" key="8">
    <source>
        <dbReference type="Proteomes" id="UP000068137"/>
    </source>
</evidence>
<dbReference type="SUPFAM" id="SSF55781">
    <property type="entry name" value="GAF domain-like"/>
    <property type="match status" value="1"/>
</dbReference>
<dbReference type="Pfam" id="PF01614">
    <property type="entry name" value="IclR_C"/>
    <property type="match status" value="1"/>
</dbReference>
<evidence type="ECO:0000259" key="4">
    <source>
        <dbReference type="PROSITE" id="PS51077"/>
    </source>
</evidence>
<evidence type="ECO:0000256" key="3">
    <source>
        <dbReference type="ARBA" id="ARBA00023163"/>
    </source>
</evidence>
<dbReference type="PROSITE" id="PS51078">
    <property type="entry name" value="ICLR_ED"/>
    <property type="match status" value="1"/>
</dbReference>
<keyword evidence="9" id="KW-1185">Reference proteome</keyword>
<feature type="domain" description="HTH iclR-type" evidence="4">
    <location>
        <begin position="7"/>
        <end position="66"/>
    </location>
</feature>
<dbReference type="RefSeq" id="WP_053961482.1">
    <property type="nucleotide sequence ID" value="NZ_CAJPTR010000001.1"/>
</dbReference>
<dbReference type="EMBL" id="CP012390">
    <property type="protein sequence ID" value="ALE18579.1"/>
    <property type="molecule type" value="Genomic_DNA"/>
</dbReference>
<evidence type="ECO:0000259" key="5">
    <source>
        <dbReference type="PROSITE" id="PS51078"/>
    </source>
</evidence>
<dbReference type="KEGG" id="cbq:AL705_01320"/>
<dbReference type="EMBL" id="LR584267">
    <property type="protein sequence ID" value="VHN99859.1"/>
    <property type="molecule type" value="Genomic_DNA"/>
</dbReference>
<dbReference type="GeneID" id="84894272"/>
<evidence type="ECO:0000313" key="9">
    <source>
        <dbReference type="Proteomes" id="UP000324288"/>
    </source>
</evidence>
<reference evidence="6 8" key="1">
    <citation type="journal article" date="2015" name="Genome Announc.">
        <title>Complete Genome Sequences for Two Strains of a Novel Fastidious, Partially Acid-Fast, Gram-Positive Corynebacterineae Bacterium, Derived from Human Clinical Samples.</title>
        <authorList>
            <person name="Nicholson A.C."/>
            <person name="Bell M."/>
            <person name="Humrighouse B.W."/>
            <person name="McQuiston J.R."/>
        </authorList>
    </citation>
    <scope>NUCLEOTIDE SEQUENCE [LARGE SCALE GENOMIC DNA]</scope>
    <source>
        <strain evidence="6 8">X1698</strain>
    </source>
</reference>
<evidence type="ECO:0000313" key="6">
    <source>
        <dbReference type="EMBL" id="ALE18579.1"/>
    </source>
</evidence>
<dbReference type="SMART" id="SM00346">
    <property type="entry name" value="HTH_ICLR"/>
    <property type="match status" value="1"/>
</dbReference>
<dbReference type="Gene3D" id="1.10.10.10">
    <property type="entry name" value="Winged helix-like DNA-binding domain superfamily/Winged helix DNA-binding domain"/>
    <property type="match status" value="1"/>
</dbReference>
<dbReference type="InterPro" id="IPR036390">
    <property type="entry name" value="WH_DNA-bd_sf"/>
</dbReference>
<dbReference type="Gene3D" id="3.30.450.40">
    <property type="match status" value="1"/>
</dbReference>
<evidence type="ECO:0000256" key="1">
    <source>
        <dbReference type="ARBA" id="ARBA00023015"/>
    </source>
</evidence>
<dbReference type="AlphaFoldDB" id="A0A0M5L182"/>
<keyword evidence="2 7" id="KW-0238">DNA-binding</keyword>
<dbReference type="OrthoDB" id="4319317at2"/>
<dbReference type="PANTHER" id="PTHR30136:SF39">
    <property type="entry name" value="TRANSCRIPTIONAL REGULATORY PROTEIN"/>
    <property type="match status" value="1"/>
</dbReference>
<dbReference type="SUPFAM" id="SSF46785">
    <property type="entry name" value="Winged helix' DNA-binding domain"/>
    <property type="match status" value="1"/>
</dbReference>
<dbReference type="InterPro" id="IPR005471">
    <property type="entry name" value="Tscrpt_reg_IclR_N"/>
</dbReference>
<proteinExistence type="predicted"/>
<organism evidence="6 8">
    <name type="scientific">Lawsonella clevelandensis</name>
    <dbReference type="NCBI Taxonomy" id="1528099"/>
    <lineage>
        <taxon>Bacteria</taxon>
        <taxon>Bacillati</taxon>
        <taxon>Actinomycetota</taxon>
        <taxon>Actinomycetes</taxon>
        <taxon>Mycobacteriales</taxon>
        <taxon>Lawsonellaceae</taxon>
        <taxon>Lawsonella</taxon>
    </lineage>
</organism>
<dbReference type="GO" id="GO:0045892">
    <property type="term" value="P:negative regulation of DNA-templated transcription"/>
    <property type="evidence" value="ECO:0007669"/>
    <property type="project" value="TreeGrafter"/>
</dbReference>
<keyword evidence="3" id="KW-0804">Transcription</keyword>
<dbReference type="GO" id="GO:0003700">
    <property type="term" value="F:DNA-binding transcription factor activity"/>
    <property type="evidence" value="ECO:0007669"/>
    <property type="project" value="TreeGrafter"/>
</dbReference>
<accession>A0A0M5L182</accession>
<dbReference type="InterPro" id="IPR029016">
    <property type="entry name" value="GAF-like_dom_sf"/>
</dbReference>
<dbReference type="InterPro" id="IPR014757">
    <property type="entry name" value="Tscrpt_reg_IclR_C"/>
</dbReference>
<gene>
    <name evidence="7" type="primary">yiaJ</name>
    <name evidence="6" type="ORF">AL705_01320</name>
    <name evidence="7" type="ORF">LC603019_00276</name>
</gene>
<dbReference type="Proteomes" id="UP000068137">
    <property type="component" value="Chromosome"/>
</dbReference>
<dbReference type="STRING" id="1528099.AL705_01320"/>